<organism evidence="2 3">
    <name type="scientific">Muribaculum intestinale</name>
    <dbReference type="NCBI Taxonomy" id="1796646"/>
    <lineage>
        <taxon>Bacteria</taxon>
        <taxon>Pseudomonadati</taxon>
        <taxon>Bacteroidota</taxon>
        <taxon>Bacteroidia</taxon>
        <taxon>Bacteroidales</taxon>
        <taxon>Muribaculaceae</taxon>
        <taxon>Muribaculum</taxon>
    </lineage>
</organism>
<protein>
    <submittedName>
        <fullName evidence="2">Transcriptional regulator</fullName>
    </submittedName>
</protein>
<evidence type="ECO:0000313" key="3">
    <source>
        <dbReference type="Proteomes" id="UP000306630"/>
    </source>
</evidence>
<gene>
    <name evidence="2" type="ORF">E5333_13830</name>
</gene>
<evidence type="ECO:0000259" key="1">
    <source>
        <dbReference type="Pfam" id="PF06445"/>
    </source>
</evidence>
<dbReference type="EMBL" id="SRYD01000072">
    <property type="protein sequence ID" value="TGY69560.1"/>
    <property type="molecule type" value="Genomic_DNA"/>
</dbReference>
<feature type="domain" description="GyrI-like small molecule binding" evidence="1">
    <location>
        <begin position="18"/>
        <end position="207"/>
    </location>
</feature>
<accession>A0A4S2FKR6</accession>
<sequence>MAFDYKKEYKGLYMPKTTPAIVDVPEMKFIAVNGCGNPNEPDGEYQQALGILYPVAYALKMSYKTDYYIDGFFEYVVPPLEGLWWTDNAITDDFTDKSAFRWIAMIRVPDFVEEDDVEWAKREVLRKKRLDCSSLYYMSFEEGLCSQIMHTGSYDTEPVSLDAIDRYIESNGYIKDITASRRHHEIYLSDPRKCTPEKMKIVLRIPIAKRK</sequence>
<evidence type="ECO:0000313" key="2">
    <source>
        <dbReference type="EMBL" id="TGY69560.1"/>
    </source>
</evidence>
<dbReference type="SUPFAM" id="SSF55136">
    <property type="entry name" value="Probable bacterial effector-binding domain"/>
    <property type="match status" value="1"/>
</dbReference>
<dbReference type="AlphaFoldDB" id="A0A4S2FKR6"/>
<proteinExistence type="predicted"/>
<dbReference type="InterPro" id="IPR011256">
    <property type="entry name" value="Reg_factor_effector_dom_sf"/>
</dbReference>
<dbReference type="Proteomes" id="UP000306630">
    <property type="component" value="Unassembled WGS sequence"/>
</dbReference>
<dbReference type="PIRSF" id="PIRSF031644">
    <property type="entry name" value="UCP031644"/>
    <property type="match status" value="1"/>
</dbReference>
<dbReference type="RefSeq" id="WP_135993888.1">
    <property type="nucleotide sequence ID" value="NZ_SRYD01000072.1"/>
</dbReference>
<name>A0A4S2FKR6_9BACT</name>
<dbReference type="InterPro" id="IPR029442">
    <property type="entry name" value="GyrI-like"/>
</dbReference>
<reference evidence="2 3" key="1">
    <citation type="submission" date="2019-04" db="EMBL/GenBank/DDBJ databases">
        <title>Microbes associate with the intestines of laboratory mice.</title>
        <authorList>
            <person name="Navarre W."/>
            <person name="Wong E."/>
            <person name="Huang K."/>
            <person name="Tropini C."/>
            <person name="Ng K."/>
            <person name="Yu B."/>
        </authorList>
    </citation>
    <scope>NUCLEOTIDE SEQUENCE [LARGE SCALE GENOMIC DNA]</scope>
    <source>
        <strain evidence="2 3">NM06_A21</strain>
    </source>
</reference>
<dbReference type="InterPro" id="IPR008319">
    <property type="entry name" value="GyrI-like_CCH_Lin2189-like"/>
</dbReference>
<dbReference type="Pfam" id="PF06445">
    <property type="entry name" value="GyrI-like"/>
    <property type="match status" value="1"/>
</dbReference>
<comment type="caution">
    <text evidence="2">The sequence shown here is derived from an EMBL/GenBank/DDBJ whole genome shotgun (WGS) entry which is preliminary data.</text>
</comment>
<dbReference type="Gene3D" id="3.20.80.10">
    <property type="entry name" value="Regulatory factor, effector binding domain"/>
    <property type="match status" value="1"/>
</dbReference>